<reference evidence="4 5" key="1">
    <citation type="submission" date="2020-01" db="EMBL/GenBank/DDBJ databases">
        <title>Muriicola jejuensis KCTC 22299.</title>
        <authorList>
            <person name="Wang G."/>
        </authorList>
    </citation>
    <scope>NUCLEOTIDE SEQUENCE [LARGE SCALE GENOMIC DNA]</scope>
    <source>
        <strain evidence="4 5">KCTC 22299</strain>
    </source>
</reference>
<evidence type="ECO:0000256" key="2">
    <source>
        <dbReference type="ARBA" id="ARBA00023043"/>
    </source>
</evidence>
<dbReference type="InterPro" id="IPR050776">
    <property type="entry name" value="Ank_Repeat/CDKN_Inhibitor"/>
</dbReference>
<dbReference type="EMBL" id="JAABOP010000001">
    <property type="protein sequence ID" value="NER10202.1"/>
    <property type="molecule type" value="Genomic_DNA"/>
</dbReference>
<evidence type="ECO:0000313" key="5">
    <source>
        <dbReference type="Proteomes" id="UP000468443"/>
    </source>
</evidence>
<comment type="caution">
    <text evidence="4">The sequence shown here is derived from an EMBL/GenBank/DDBJ whole genome shotgun (WGS) entry which is preliminary data.</text>
</comment>
<dbReference type="PROSITE" id="PS50297">
    <property type="entry name" value="ANK_REP_REGION"/>
    <property type="match status" value="2"/>
</dbReference>
<accession>A0A6P0UC80</accession>
<dbReference type="Pfam" id="PF00023">
    <property type="entry name" value="Ank"/>
    <property type="match status" value="1"/>
</dbReference>
<dbReference type="AlphaFoldDB" id="A0A6P0UC80"/>
<name>A0A6P0UC80_9FLAO</name>
<keyword evidence="1" id="KW-0677">Repeat</keyword>
<organism evidence="4 5">
    <name type="scientific">Muriicola jejuensis</name>
    <dbReference type="NCBI Taxonomy" id="504488"/>
    <lineage>
        <taxon>Bacteria</taxon>
        <taxon>Pseudomonadati</taxon>
        <taxon>Bacteroidota</taxon>
        <taxon>Flavobacteriia</taxon>
        <taxon>Flavobacteriales</taxon>
        <taxon>Flavobacteriaceae</taxon>
        <taxon>Muriicola</taxon>
    </lineage>
</organism>
<dbReference type="SMART" id="SM00248">
    <property type="entry name" value="ANK"/>
    <property type="match status" value="3"/>
</dbReference>
<sequence>MEQDSFFNAIRQGDLQTVKSLGDKNSKLLRSRDGRGSTPLLLAAYYNREDIVDYLLEKGVEVDDKDGAGNTALIGCCFKGYTGVAKRLIRAGADVNATNTLGSTGLIYAVTFNQLEIAKLLLGHGAQTQIRDAKGYSALDHARMQGFAQLESLLTLTS</sequence>
<dbReference type="Gene3D" id="1.25.40.20">
    <property type="entry name" value="Ankyrin repeat-containing domain"/>
    <property type="match status" value="1"/>
</dbReference>
<evidence type="ECO:0000313" key="4">
    <source>
        <dbReference type="EMBL" id="NER10202.1"/>
    </source>
</evidence>
<keyword evidence="5" id="KW-1185">Reference proteome</keyword>
<dbReference type="InterPro" id="IPR002110">
    <property type="entry name" value="Ankyrin_rpt"/>
</dbReference>
<dbReference type="RefSeq" id="WP_163692221.1">
    <property type="nucleotide sequence ID" value="NZ_FXTW01000001.1"/>
</dbReference>
<feature type="repeat" description="ANK" evidence="3">
    <location>
        <begin position="35"/>
        <end position="67"/>
    </location>
</feature>
<dbReference type="InterPro" id="IPR036770">
    <property type="entry name" value="Ankyrin_rpt-contain_sf"/>
</dbReference>
<evidence type="ECO:0000256" key="1">
    <source>
        <dbReference type="ARBA" id="ARBA00022737"/>
    </source>
</evidence>
<dbReference type="PANTHER" id="PTHR24201:SF16">
    <property type="entry name" value="ANKYRIN-1-LIKE-RELATED"/>
    <property type="match status" value="1"/>
</dbReference>
<feature type="repeat" description="ANK" evidence="3">
    <location>
        <begin position="68"/>
        <end position="100"/>
    </location>
</feature>
<dbReference type="PRINTS" id="PR01415">
    <property type="entry name" value="ANKYRIN"/>
</dbReference>
<dbReference type="SUPFAM" id="SSF48403">
    <property type="entry name" value="Ankyrin repeat"/>
    <property type="match status" value="1"/>
</dbReference>
<dbReference type="Pfam" id="PF12796">
    <property type="entry name" value="Ank_2"/>
    <property type="match status" value="1"/>
</dbReference>
<feature type="repeat" description="ANK" evidence="3">
    <location>
        <begin position="101"/>
        <end position="133"/>
    </location>
</feature>
<dbReference type="PROSITE" id="PS50088">
    <property type="entry name" value="ANK_REPEAT"/>
    <property type="match status" value="3"/>
</dbReference>
<gene>
    <name evidence="4" type="ORF">GWK09_06720</name>
</gene>
<dbReference type="Proteomes" id="UP000468443">
    <property type="component" value="Unassembled WGS sequence"/>
</dbReference>
<protein>
    <submittedName>
        <fullName evidence="4">Ankyrin repeat domain-containing protein</fullName>
    </submittedName>
</protein>
<dbReference type="PANTHER" id="PTHR24201">
    <property type="entry name" value="ANK_REP_REGION DOMAIN-CONTAINING PROTEIN"/>
    <property type="match status" value="1"/>
</dbReference>
<keyword evidence="2 3" id="KW-0040">ANK repeat</keyword>
<proteinExistence type="predicted"/>
<evidence type="ECO:0000256" key="3">
    <source>
        <dbReference type="PROSITE-ProRule" id="PRU00023"/>
    </source>
</evidence>